<dbReference type="SMART" id="SM00551">
    <property type="entry name" value="ZnF_TAZ"/>
    <property type="match status" value="1"/>
</dbReference>
<dbReference type="GO" id="GO:0004402">
    <property type="term" value="F:histone acetyltransferase activity"/>
    <property type="evidence" value="ECO:0007669"/>
    <property type="project" value="InterPro"/>
</dbReference>
<evidence type="ECO:0000313" key="17">
    <source>
        <dbReference type="Proteomes" id="UP000005237"/>
    </source>
</evidence>
<feature type="domain" description="KIX" evidence="15">
    <location>
        <begin position="138"/>
        <end position="189"/>
    </location>
</feature>
<name>A0A8R1INS3_CAEJA</name>
<dbReference type="PROSITE" id="PS50952">
    <property type="entry name" value="KIX"/>
    <property type="match status" value="1"/>
</dbReference>
<reference evidence="17" key="1">
    <citation type="submission" date="2010-08" db="EMBL/GenBank/DDBJ databases">
        <authorList>
            <consortium name="Caenorhabditis japonica Sequencing Consortium"/>
            <person name="Wilson R.K."/>
        </authorList>
    </citation>
    <scope>NUCLEOTIDE SEQUENCE [LARGE SCALE GENOMIC DNA]</scope>
    <source>
        <strain evidence="17">DF5081</strain>
    </source>
</reference>
<comment type="catalytic activity">
    <reaction evidence="11">
        <text>L-lysyl-[protein] + acetyl-CoA = N(6)-acetyl-L-lysyl-[protein] + CoA + H(+)</text>
        <dbReference type="Rhea" id="RHEA:45948"/>
        <dbReference type="Rhea" id="RHEA-COMP:9752"/>
        <dbReference type="Rhea" id="RHEA-COMP:10731"/>
        <dbReference type="ChEBI" id="CHEBI:15378"/>
        <dbReference type="ChEBI" id="CHEBI:29969"/>
        <dbReference type="ChEBI" id="CHEBI:57287"/>
        <dbReference type="ChEBI" id="CHEBI:57288"/>
        <dbReference type="ChEBI" id="CHEBI:61930"/>
        <dbReference type="EC" id="2.3.1.48"/>
    </reaction>
</comment>
<evidence type="ECO:0000256" key="1">
    <source>
        <dbReference type="ARBA" id="ARBA00004123"/>
    </source>
</evidence>
<keyword evidence="7" id="KW-0156">Chromatin regulator</keyword>
<dbReference type="Pfam" id="PF02172">
    <property type="entry name" value="KIX"/>
    <property type="match status" value="1"/>
</dbReference>
<evidence type="ECO:0000256" key="5">
    <source>
        <dbReference type="ARBA" id="ARBA00022771"/>
    </source>
</evidence>
<dbReference type="Pfam" id="PF02135">
    <property type="entry name" value="zf-TAZ"/>
    <property type="match status" value="1"/>
</dbReference>
<evidence type="ECO:0000256" key="7">
    <source>
        <dbReference type="ARBA" id="ARBA00022853"/>
    </source>
</evidence>
<dbReference type="GO" id="GO:0031490">
    <property type="term" value="F:chromatin DNA binding"/>
    <property type="evidence" value="ECO:0007669"/>
    <property type="project" value="TreeGrafter"/>
</dbReference>
<dbReference type="SUPFAM" id="SSF47040">
    <property type="entry name" value="Kix domain of CBP (creb binding protein)"/>
    <property type="match status" value="1"/>
</dbReference>
<evidence type="ECO:0000256" key="10">
    <source>
        <dbReference type="ARBA" id="ARBA00023242"/>
    </source>
</evidence>
<dbReference type="InterPro" id="IPR035898">
    <property type="entry name" value="TAZ_dom_sf"/>
</dbReference>
<accession>A0A8R1INS3</accession>
<feature type="domain" description="TAZ-type" evidence="14">
    <location>
        <begin position="1"/>
        <end position="46"/>
    </location>
</feature>
<protein>
    <recommendedName>
        <fullName evidence="2">histone acetyltransferase</fullName>
        <ecNumber evidence="2">2.3.1.48</ecNumber>
    </recommendedName>
</protein>
<sequence>MKEVLTHMTSCNVGRQCPFAHCASSRQIIAHWKNCARDDCPVCKPLKRIQDTPLQFSLPDLVSLIGVNGNSNGSAEGDGMGQFGSPSLRSGHLANTLFEGFNGDPFRLPSAPNRGGPRQPGGNNNGDIPNLPPPDMPNCTREWHHQVTKDLRNHLVGKLVKAIFPEPDPNAMNDNRLKDLIAYARKVEK</sequence>
<keyword evidence="6 12" id="KW-0862">Zinc</keyword>
<evidence type="ECO:0000256" key="13">
    <source>
        <dbReference type="SAM" id="MobiDB-lite"/>
    </source>
</evidence>
<dbReference type="GO" id="GO:0005634">
    <property type="term" value="C:nucleus"/>
    <property type="evidence" value="ECO:0007669"/>
    <property type="project" value="UniProtKB-SubCell"/>
</dbReference>
<feature type="compositionally biased region" description="Low complexity" evidence="13">
    <location>
        <begin position="112"/>
        <end position="126"/>
    </location>
</feature>
<dbReference type="SUPFAM" id="SSF57933">
    <property type="entry name" value="TAZ domain"/>
    <property type="match status" value="1"/>
</dbReference>
<keyword evidence="3" id="KW-0808">Transferase</keyword>
<dbReference type="GO" id="GO:0008270">
    <property type="term" value="F:zinc ion binding"/>
    <property type="evidence" value="ECO:0007669"/>
    <property type="project" value="UniProtKB-KW"/>
</dbReference>
<keyword evidence="4 12" id="KW-0479">Metal-binding</keyword>
<evidence type="ECO:0000256" key="4">
    <source>
        <dbReference type="ARBA" id="ARBA00022723"/>
    </source>
</evidence>
<evidence type="ECO:0000259" key="14">
    <source>
        <dbReference type="PROSITE" id="PS50134"/>
    </source>
</evidence>
<evidence type="ECO:0000313" key="16">
    <source>
        <dbReference type="EnsemblMetazoa" id="CJA35913.1"/>
    </source>
</evidence>
<evidence type="ECO:0000256" key="2">
    <source>
        <dbReference type="ARBA" id="ARBA00013184"/>
    </source>
</evidence>
<evidence type="ECO:0000256" key="12">
    <source>
        <dbReference type="PROSITE-ProRule" id="PRU00203"/>
    </source>
</evidence>
<keyword evidence="9" id="KW-0804">Transcription</keyword>
<dbReference type="GO" id="GO:0005667">
    <property type="term" value="C:transcription regulator complex"/>
    <property type="evidence" value="ECO:0007669"/>
    <property type="project" value="TreeGrafter"/>
</dbReference>
<keyword evidence="10" id="KW-0539">Nucleus</keyword>
<dbReference type="PROSITE" id="PS50134">
    <property type="entry name" value="ZF_TAZ"/>
    <property type="match status" value="1"/>
</dbReference>
<dbReference type="Gene3D" id="1.20.1020.10">
    <property type="entry name" value="TAZ domain"/>
    <property type="match status" value="1"/>
</dbReference>
<dbReference type="GO" id="GO:0000123">
    <property type="term" value="C:histone acetyltransferase complex"/>
    <property type="evidence" value="ECO:0007669"/>
    <property type="project" value="TreeGrafter"/>
</dbReference>
<dbReference type="InterPro" id="IPR003101">
    <property type="entry name" value="KIX_dom"/>
</dbReference>
<evidence type="ECO:0000256" key="8">
    <source>
        <dbReference type="ARBA" id="ARBA00023015"/>
    </source>
</evidence>
<dbReference type="GO" id="GO:0045944">
    <property type="term" value="P:positive regulation of transcription by RNA polymerase II"/>
    <property type="evidence" value="ECO:0007669"/>
    <property type="project" value="TreeGrafter"/>
</dbReference>
<comment type="subcellular location">
    <subcellularLocation>
        <location evidence="1">Nucleus</location>
    </subcellularLocation>
</comment>
<keyword evidence="5 12" id="KW-0863">Zinc-finger</keyword>
<dbReference type="InterPro" id="IPR013178">
    <property type="entry name" value="Histone_AcTrfase_Rtt109/CBP"/>
</dbReference>
<feature type="zinc finger region" description="TAZ-type" evidence="12">
    <location>
        <begin position="1"/>
        <end position="46"/>
    </location>
</feature>
<organism evidence="16 17">
    <name type="scientific">Caenorhabditis japonica</name>
    <dbReference type="NCBI Taxonomy" id="281687"/>
    <lineage>
        <taxon>Eukaryota</taxon>
        <taxon>Metazoa</taxon>
        <taxon>Ecdysozoa</taxon>
        <taxon>Nematoda</taxon>
        <taxon>Chromadorea</taxon>
        <taxon>Rhabditida</taxon>
        <taxon>Rhabditina</taxon>
        <taxon>Rhabditomorpha</taxon>
        <taxon>Rhabditoidea</taxon>
        <taxon>Rhabditidae</taxon>
        <taxon>Peloderinae</taxon>
        <taxon>Caenorhabditis</taxon>
    </lineage>
</organism>
<dbReference type="InterPro" id="IPR000197">
    <property type="entry name" value="Znf_TAZ"/>
</dbReference>
<keyword evidence="17" id="KW-1185">Reference proteome</keyword>
<dbReference type="PANTHER" id="PTHR13808:SF1">
    <property type="entry name" value="HISTONE ACETYLTRANSFERASE"/>
    <property type="match status" value="1"/>
</dbReference>
<reference evidence="16" key="2">
    <citation type="submission" date="2022-06" db="UniProtKB">
        <authorList>
            <consortium name="EnsemblMetazoa"/>
        </authorList>
    </citation>
    <scope>IDENTIFICATION</scope>
    <source>
        <strain evidence="16">DF5081</strain>
    </source>
</reference>
<dbReference type="EC" id="2.3.1.48" evidence="2"/>
<evidence type="ECO:0000256" key="11">
    <source>
        <dbReference type="ARBA" id="ARBA00048017"/>
    </source>
</evidence>
<dbReference type="Gene3D" id="1.10.246.20">
    <property type="entry name" value="Coactivator CBP, KIX domain"/>
    <property type="match status" value="1"/>
</dbReference>
<keyword evidence="8" id="KW-0805">Transcription regulation</keyword>
<feature type="region of interest" description="Disordered" evidence="13">
    <location>
        <begin position="104"/>
        <end position="140"/>
    </location>
</feature>
<dbReference type="GO" id="GO:0003713">
    <property type="term" value="F:transcription coactivator activity"/>
    <property type="evidence" value="ECO:0007669"/>
    <property type="project" value="TreeGrafter"/>
</dbReference>
<evidence type="ECO:0000256" key="6">
    <source>
        <dbReference type="ARBA" id="ARBA00022833"/>
    </source>
</evidence>
<dbReference type="EnsemblMetazoa" id="CJA35913.1">
    <property type="protein sequence ID" value="CJA35913.1"/>
    <property type="gene ID" value="WBGene00211760"/>
</dbReference>
<dbReference type="InterPro" id="IPR036529">
    <property type="entry name" value="KIX_dom_sf"/>
</dbReference>
<dbReference type="AlphaFoldDB" id="A0A8R1INS3"/>
<evidence type="ECO:0000259" key="15">
    <source>
        <dbReference type="PROSITE" id="PS50952"/>
    </source>
</evidence>
<dbReference type="Proteomes" id="UP000005237">
    <property type="component" value="Unassembled WGS sequence"/>
</dbReference>
<proteinExistence type="predicted"/>
<evidence type="ECO:0000256" key="3">
    <source>
        <dbReference type="ARBA" id="ARBA00022679"/>
    </source>
</evidence>
<dbReference type="PANTHER" id="PTHR13808">
    <property type="entry name" value="CBP/P300-RELATED"/>
    <property type="match status" value="1"/>
</dbReference>
<evidence type="ECO:0000256" key="9">
    <source>
        <dbReference type="ARBA" id="ARBA00023163"/>
    </source>
</evidence>